<feature type="compositionally biased region" description="Basic and acidic residues" evidence="1">
    <location>
        <begin position="455"/>
        <end position="482"/>
    </location>
</feature>
<feature type="compositionally biased region" description="Polar residues" evidence="1">
    <location>
        <begin position="505"/>
        <end position="514"/>
    </location>
</feature>
<sequence length="591" mass="63862">MGSHWDRGGDTRRYSLADVSHSPTYEISLRRKYSDRGRTISQHETTIRGLNFIVSQMQQRMDSPQKIVPRTRSTWDGNAARCAPVQADWLRRWDKALKGKPEMGTHHYYIDGREADLYVGDKIQEQDNVIFGLKRDVQIFKDAADRSIKTAELQMQKLRRVGKIVDELVEQGFKIPTDLLATLNALTATPPTNARIDDNSGVHPARRVVVESGRLSGEDTTSVKNEDDQSCSPAGPRKTGANVLPLGRPRPPTNDQTAGMSGRNSLTWSRPIESPPSEGSSLVRPKEGRTTSGTVDLAGRKFAPYLPAAKGVFVPWSPQGGSKRKYPIAGLGGVGNASDGKVTSGDRTHPEKRHRSGALTPPGHDDHDKANGDEEEIDSSLGSLFESGEIMDLDDAAAASGLKNKNASVVAGPGRAGEKKMVDVGEAAHTTARNIHRSVAPSPAPGQGSSGVRPAAREHESFSKVIHGHDVAPQPRSHEPSERSGSSTSNSVIDDHGRPRPWMSGRSTSVSSAPASRPSNYRSYSSYDSYKSQPGRNRGSAFGMGSQSSPGGQSRYSGVERYPGLDDMLEEEARRADDARAAGGAGCRRYG</sequence>
<feature type="compositionally biased region" description="Low complexity" evidence="1">
    <location>
        <begin position="543"/>
        <end position="557"/>
    </location>
</feature>
<organism evidence="2 3">
    <name type="scientific">Neodothiora populina</name>
    <dbReference type="NCBI Taxonomy" id="2781224"/>
    <lineage>
        <taxon>Eukaryota</taxon>
        <taxon>Fungi</taxon>
        <taxon>Dikarya</taxon>
        <taxon>Ascomycota</taxon>
        <taxon>Pezizomycotina</taxon>
        <taxon>Dothideomycetes</taxon>
        <taxon>Dothideomycetidae</taxon>
        <taxon>Dothideales</taxon>
        <taxon>Dothioraceae</taxon>
        <taxon>Neodothiora</taxon>
    </lineage>
</organism>
<feature type="compositionally biased region" description="Basic and acidic residues" evidence="1">
    <location>
        <begin position="363"/>
        <end position="372"/>
    </location>
</feature>
<dbReference type="GeneID" id="95977504"/>
<feature type="region of interest" description="Disordered" evidence="1">
    <location>
        <begin position="431"/>
        <end position="591"/>
    </location>
</feature>
<dbReference type="EMBL" id="JBFMKM010000008">
    <property type="protein sequence ID" value="KAL1304884.1"/>
    <property type="molecule type" value="Genomic_DNA"/>
</dbReference>
<protein>
    <submittedName>
        <fullName evidence="2">Uncharacterized protein</fullName>
    </submittedName>
</protein>
<feature type="region of interest" description="Disordered" evidence="1">
    <location>
        <begin position="211"/>
        <end position="294"/>
    </location>
</feature>
<feature type="compositionally biased region" description="Polar residues" evidence="1">
    <location>
        <begin position="483"/>
        <end position="492"/>
    </location>
</feature>
<feature type="compositionally biased region" description="Low complexity" evidence="1">
    <location>
        <begin position="516"/>
        <end position="532"/>
    </location>
</feature>
<name>A0ABR3PFI5_9PEZI</name>
<evidence type="ECO:0000256" key="1">
    <source>
        <dbReference type="SAM" id="MobiDB-lite"/>
    </source>
</evidence>
<feature type="compositionally biased region" description="Basic and acidic residues" evidence="1">
    <location>
        <begin position="571"/>
        <end position="580"/>
    </location>
</feature>
<reference evidence="2 3" key="1">
    <citation type="submission" date="2024-07" db="EMBL/GenBank/DDBJ databases">
        <title>Draft sequence of the Neodothiora populina.</title>
        <authorList>
            <person name="Drown D.D."/>
            <person name="Schuette U.S."/>
            <person name="Buechlein A.B."/>
            <person name="Rusch D.R."/>
            <person name="Winton L.W."/>
            <person name="Adams G.A."/>
        </authorList>
    </citation>
    <scope>NUCLEOTIDE SEQUENCE [LARGE SCALE GENOMIC DNA]</scope>
    <source>
        <strain evidence="2 3">CPC 39397</strain>
    </source>
</reference>
<feature type="compositionally biased region" description="Polar residues" evidence="1">
    <location>
        <begin position="253"/>
        <end position="268"/>
    </location>
</feature>
<dbReference type="RefSeq" id="XP_069201158.1">
    <property type="nucleotide sequence ID" value="XM_069343330.1"/>
</dbReference>
<keyword evidence="3" id="KW-1185">Reference proteome</keyword>
<accession>A0ABR3PFI5</accession>
<comment type="caution">
    <text evidence="2">The sequence shown here is derived from an EMBL/GenBank/DDBJ whole genome shotgun (WGS) entry which is preliminary data.</text>
</comment>
<feature type="region of interest" description="Disordered" evidence="1">
    <location>
        <begin position="327"/>
        <end position="378"/>
    </location>
</feature>
<gene>
    <name evidence="2" type="ORF">AAFC00_003804</name>
</gene>
<evidence type="ECO:0000313" key="3">
    <source>
        <dbReference type="Proteomes" id="UP001562354"/>
    </source>
</evidence>
<dbReference type="Proteomes" id="UP001562354">
    <property type="component" value="Unassembled WGS sequence"/>
</dbReference>
<evidence type="ECO:0000313" key="2">
    <source>
        <dbReference type="EMBL" id="KAL1304884.1"/>
    </source>
</evidence>
<proteinExistence type="predicted"/>